<keyword evidence="5" id="KW-1185">Reference proteome</keyword>
<gene>
    <name evidence="4" type="ORF">Clacol_004929</name>
</gene>
<reference evidence="4" key="1">
    <citation type="submission" date="2021-10" db="EMBL/GenBank/DDBJ databases">
        <title>De novo Genome Assembly of Clathrus columnatus (Basidiomycota, Fungi) Using Illumina and Nanopore Sequence Data.</title>
        <authorList>
            <person name="Ogiso-Tanaka E."/>
            <person name="Itagaki H."/>
            <person name="Hosoya T."/>
            <person name="Hosaka K."/>
        </authorList>
    </citation>
    <scope>NUCLEOTIDE SEQUENCE</scope>
    <source>
        <strain evidence="4">MO-923</strain>
    </source>
</reference>
<dbReference type="InterPro" id="IPR036291">
    <property type="entry name" value="NAD(P)-bd_dom_sf"/>
</dbReference>
<keyword evidence="3" id="KW-0560">Oxidoreductase</keyword>
<dbReference type="SUPFAM" id="SSF51735">
    <property type="entry name" value="NAD(P)-binding Rossmann-fold domains"/>
    <property type="match status" value="1"/>
</dbReference>
<comment type="caution">
    <text evidence="4">The sequence shown here is derived from an EMBL/GenBank/DDBJ whole genome shotgun (WGS) entry which is preliminary data.</text>
</comment>
<proteinExistence type="inferred from homology"/>
<accession>A0AAV5AAH7</accession>
<sequence length="566" mass="63441">MVPMVAHERRYAFDRKQSSNRDHTERLASMYYHSLFHDYPPGCSIPSSDPVILQNHSMALRYRLKLFSHMMEFNLPKATPAAILAFSSRADAYLLKLNTSTTLPPGHIIAEEALERARRLVTCSLSRISDREWEKLQVDCKTLSFSGPEIDVCNLLDVAAGVWEGRLEYPNHSQYMALREQSARLDMYDNLFLTSLPVLCSFKVFYCMKHQEPLRQATEPDAILNAWLPPDSEIDIMIRKDGGLRIYDRILQKHVLYQRYCGKEGLPGILSEAIGDILIMGTTLSTNIGLDARYFGRVRLSDGLFIIVRDGPQIGREILRGYIHHNTNLVDITGRRSEVLENVSITYEGPGELVPFVGDVTKKEDIKNLVEFVKQRDQYINLLVNNAAVGGVKNDFAQKSSIEEFSEALFSTTFEEWNTTLHLNSTAMFFMAAAFLPLLAKGPNPGCIINVSSMSGITKQSQGGQFAYNASKAATISLTQQLAYEFRKPGLSVRVNAIAPGFFPSEMTPARIFSPDPDVVRAQWGVPLGRIGHPREYAQAILTLAVDTYMNGSVLLVDGGWLLEQS</sequence>
<evidence type="ECO:0000256" key="2">
    <source>
        <dbReference type="ARBA" id="ARBA00022857"/>
    </source>
</evidence>
<evidence type="ECO:0000313" key="4">
    <source>
        <dbReference type="EMBL" id="GJJ10702.1"/>
    </source>
</evidence>
<dbReference type="InterPro" id="IPR002347">
    <property type="entry name" value="SDR_fam"/>
</dbReference>
<dbReference type="InterPro" id="IPR052178">
    <property type="entry name" value="Sec_Metab_Biosynth_SDR"/>
</dbReference>
<dbReference type="PRINTS" id="PR00080">
    <property type="entry name" value="SDRFAMILY"/>
</dbReference>
<dbReference type="PRINTS" id="PR00081">
    <property type="entry name" value="GDHRDH"/>
</dbReference>
<dbReference type="Gene3D" id="3.40.50.720">
    <property type="entry name" value="NAD(P)-binding Rossmann-like Domain"/>
    <property type="match status" value="1"/>
</dbReference>
<dbReference type="InterPro" id="IPR020904">
    <property type="entry name" value="Sc_DH/Rdtase_CS"/>
</dbReference>
<dbReference type="EMBL" id="BPWL01000005">
    <property type="protein sequence ID" value="GJJ10702.1"/>
    <property type="molecule type" value="Genomic_DNA"/>
</dbReference>
<dbReference type="PANTHER" id="PTHR43618">
    <property type="entry name" value="7-ALPHA-HYDROXYSTEROID DEHYDROGENASE"/>
    <property type="match status" value="1"/>
</dbReference>
<comment type="similarity">
    <text evidence="1">Belongs to the short-chain dehydrogenases/reductases (SDR) family.</text>
</comment>
<dbReference type="PANTHER" id="PTHR43618:SF4">
    <property type="entry name" value="SHORT CHAIN DEHYDROGENASE_REDUCTASE FAMILY (AFU_ORTHOLOGUE AFUA_7G04540)"/>
    <property type="match status" value="1"/>
</dbReference>
<evidence type="ECO:0000256" key="3">
    <source>
        <dbReference type="ARBA" id="ARBA00023002"/>
    </source>
</evidence>
<keyword evidence="2" id="KW-0521">NADP</keyword>
<evidence type="ECO:0000256" key="1">
    <source>
        <dbReference type="ARBA" id="ARBA00006484"/>
    </source>
</evidence>
<dbReference type="Proteomes" id="UP001050691">
    <property type="component" value="Unassembled WGS sequence"/>
</dbReference>
<protein>
    <submittedName>
        <fullName evidence="4">Uncharacterized protein</fullName>
    </submittedName>
</protein>
<evidence type="ECO:0000313" key="5">
    <source>
        <dbReference type="Proteomes" id="UP001050691"/>
    </source>
</evidence>
<dbReference type="CDD" id="cd05233">
    <property type="entry name" value="SDR_c"/>
    <property type="match status" value="1"/>
</dbReference>
<dbReference type="Pfam" id="PF13561">
    <property type="entry name" value="adh_short_C2"/>
    <property type="match status" value="1"/>
</dbReference>
<name>A0AAV5AAH7_9AGAM</name>
<dbReference type="AlphaFoldDB" id="A0AAV5AAH7"/>
<organism evidence="4 5">
    <name type="scientific">Clathrus columnatus</name>
    <dbReference type="NCBI Taxonomy" id="1419009"/>
    <lineage>
        <taxon>Eukaryota</taxon>
        <taxon>Fungi</taxon>
        <taxon>Dikarya</taxon>
        <taxon>Basidiomycota</taxon>
        <taxon>Agaricomycotina</taxon>
        <taxon>Agaricomycetes</taxon>
        <taxon>Phallomycetidae</taxon>
        <taxon>Phallales</taxon>
        <taxon>Clathraceae</taxon>
        <taxon>Clathrus</taxon>
    </lineage>
</organism>
<dbReference type="GO" id="GO:0016491">
    <property type="term" value="F:oxidoreductase activity"/>
    <property type="evidence" value="ECO:0007669"/>
    <property type="project" value="UniProtKB-KW"/>
</dbReference>
<dbReference type="PROSITE" id="PS00061">
    <property type="entry name" value="ADH_SHORT"/>
    <property type="match status" value="1"/>
</dbReference>